<proteinExistence type="inferred from homology"/>
<dbReference type="PANTHER" id="PTHR30353">
    <property type="entry name" value="INNER MEMBRANE PROTEIN DEDA-RELATED"/>
    <property type="match status" value="1"/>
</dbReference>
<protein>
    <submittedName>
        <fullName evidence="9">DedA protein</fullName>
    </submittedName>
</protein>
<organism evidence="9 10">
    <name type="scientific">Dellaglioa algida DSM 15638</name>
    <dbReference type="NCBI Taxonomy" id="1423719"/>
    <lineage>
        <taxon>Bacteria</taxon>
        <taxon>Bacillati</taxon>
        <taxon>Bacillota</taxon>
        <taxon>Bacilli</taxon>
        <taxon>Lactobacillales</taxon>
        <taxon>Lactobacillaceae</taxon>
        <taxon>Dellaglioa</taxon>
    </lineage>
</organism>
<keyword evidence="5 7" id="KW-1133">Transmembrane helix</keyword>
<keyword evidence="10" id="KW-1185">Reference proteome</keyword>
<dbReference type="GO" id="GO:0005886">
    <property type="term" value="C:plasma membrane"/>
    <property type="evidence" value="ECO:0007669"/>
    <property type="project" value="UniProtKB-SubCell"/>
</dbReference>
<dbReference type="OrthoDB" id="9813426at2"/>
<dbReference type="GeneID" id="83549274"/>
<keyword evidence="4 7" id="KW-0812">Transmembrane</keyword>
<feature type="transmembrane region" description="Helical" evidence="7">
    <location>
        <begin position="67"/>
        <end position="86"/>
    </location>
</feature>
<dbReference type="InterPro" id="IPR032818">
    <property type="entry name" value="DedA-like"/>
</dbReference>
<sequence length="217" mass="24525">MFEQAWFLFTHFENYLEPLFQTLGSWSYLTLFVLIFAETGLVIFPFLPGETLLFFTSSIAAYSTQTLDIRILIPIFFFAALIGDAVNFEIGRHLNKLPFLKNRISPEKMASANIFFKKHGAKTVIFGRFVPLIRTFVPLISGSARMSYRHFGLYNFIGVTLWVALGAGIGYYFGALPFVKDHFSVIFISIAGIALIPSILAGLLHLFKFITNKKARS</sequence>
<comment type="similarity">
    <text evidence="2 7">Belongs to the DedA family.</text>
</comment>
<dbReference type="Proteomes" id="UP000051450">
    <property type="component" value="Unassembled WGS sequence"/>
</dbReference>
<dbReference type="EMBL" id="AZDI01000006">
    <property type="protein sequence ID" value="KRK45602.1"/>
    <property type="molecule type" value="Genomic_DNA"/>
</dbReference>
<evidence type="ECO:0000313" key="9">
    <source>
        <dbReference type="EMBL" id="KRK45602.1"/>
    </source>
</evidence>
<reference evidence="9 10" key="1">
    <citation type="journal article" date="2015" name="Genome Announc.">
        <title>Expanding the biotechnology potential of lactobacilli through comparative genomics of 213 strains and associated genera.</title>
        <authorList>
            <person name="Sun Z."/>
            <person name="Harris H.M."/>
            <person name="McCann A."/>
            <person name="Guo C."/>
            <person name="Argimon S."/>
            <person name="Zhang W."/>
            <person name="Yang X."/>
            <person name="Jeffery I.B."/>
            <person name="Cooney J.C."/>
            <person name="Kagawa T.F."/>
            <person name="Liu W."/>
            <person name="Song Y."/>
            <person name="Salvetti E."/>
            <person name="Wrobel A."/>
            <person name="Rasinkangas P."/>
            <person name="Parkhill J."/>
            <person name="Rea M.C."/>
            <person name="O'Sullivan O."/>
            <person name="Ritari J."/>
            <person name="Douillard F.P."/>
            <person name="Paul Ross R."/>
            <person name="Yang R."/>
            <person name="Briner A.E."/>
            <person name="Felis G.E."/>
            <person name="de Vos W.M."/>
            <person name="Barrangou R."/>
            <person name="Klaenhammer T.R."/>
            <person name="Caufield P.W."/>
            <person name="Cui Y."/>
            <person name="Zhang H."/>
            <person name="O'Toole P.W."/>
        </authorList>
    </citation>
    <scope>NUCLEOTIDE SEQUENCE [LARGE SCALE GENOMIC DNA]</scope>
    <source>
        <strain evidence="9 10">DSM 15638</strain>
    </source>
</reference>
<dbReference type="PANTHER" id="PTHR30353:SF0">
    <property type="entry name" value="TRANSMEMBRANE PROTEIN"/>
    <property type="match status" value="1"/>
</dbReference>
<feature type="domain" description="VTT" evidence="8">
    <location>
        <begin position="47"/>
        <end position="171"/>
    </location>
</feature>
<dbReference type="Pfam" id="PF09335">
    <property type="entry name" value="VTT_dom"/>
    <property type="match status" value="1"/>
</dbReference>
<feature type="transmembrane region" description="Helical" evidence="7">
    <location>
        <begin position="26"/>
        <end position="47"/>
    </location>
</feature>
<dbReference type="RefSeq" id="WP_057974309.1">
    <property type="nucleotide sequence ID" value="NZ_AZDI01000006.1"/>
</dbReference>
<evidence type="ECO:0000256" key="5">
    <source>
        <dbReference type="ARBA" id="ARBA00022989"/>
    </source>
</evidence>
<gene>
    <name evidence="9" type="ORF">FC66_GL001250</name>
</gene>
<name>A0A0R1HQN3_9LACO</name>
<dbReference type="AlphaFoldDB" id="A0A0R1HQN3"/>
<dbReference type="STRING" id="1423719.FC66_GL001250"/>
<keyword evidence="6 7" id="KW-0472">Membrane</keyword>
<accession>A0A0R1HQN3</accession>
<evidence type="ECO:0000256" key="2">
    <source>
        <dbReference type="ARBA" id="ARBA00010792"/>
    </source>
</evidence>
<evidence type="ECO:0000259" key="8">
    <source>
        <dbReference type="Pfam" id="PF09335"/>
    </source>
</evidence>
<evidence type="ECO:0000256" key="6">
    <source>
        <dbReference type="ARBA" id="ARBA00023136"/>
    </source>
</evidence>
<evidence type="ECO:0000256" key="3">
    <source>
        <dbReference type="ARBA" id="ARBA00022475"/>
    </source>
</evidence>
<evidence type="ECO:0000256" key="4">
    <source>
        <dbReference type="ARBA" id="ARBA00022692"/>
    </source>
</evidence>
<dbReference type="PATRIC" id="fig|1423719.4.peg.1271"/>
<comment type="subcellular location">
    <subcellularLocation>
        <location evidence="1 7">Cell membrane</location>
        <topology evidence="1 7">Multi-pass membrane protein</topology>
    </subcellularLocation>
</comment>
<evidence type="ECO:0000256" key="1">
    <source>
        <dbReference type="ARBA" id="ARBA00004651"/>
    </source>
</evidence>
<dbReference type="InterPro" id="IPR032816">
    <property type="entry name" value="VTT_dom"/>
</dbReference>
<keyword evidence="3 7" id="KW-1003">Cell membrane</keyword>
<evidence type="ECO:0000313" key="10">
    <source>
        <dbReference type="Proteomes" id="UP000051450"/>
    </source>
</evidence>
<evidence type="ECO:0000256" key="7">
    <source>
        <dbReference type="RuleBase" id="RU367016"/>
    </source>
</evidence>
<comment type="caution">
    <text evidence="9">The sequence shown here is derived from an EMBL/GenBank/DDBJ whole genome shotgun (WGS) entry which is preliminary data.</text>
</comment>
<feature type="transmembrane region" description="Helical" evidence="7">
    <location>
        <begin position="153"/>
        <end position="173"/>
    </location>
</feature>
<feature type="transmembrane region" description="Helical" evidence="7">
    <location>
        <begin position="185"/>
        <end position="207"/>
    </location>
</feature>